<reference evidence="2 3" key="1">
    <citation type="submission" date="2019-02" db="EMBL/GenBank/DDBJ databases">
        <title>Deep-cultivation of Planctomycetes and their phenomic and genomic characterization uncovers novel biology.</title>
        <authorList>
            <person name="Wiegand S."/>
            <person name="Jogler M."/>
            <person name="Boedeker C."/>
            <person name="Pinto D."/>
            <person name="Vollmers J."/>
            <person name="Rivas-Marin E."/>
            <person name="Kohn T."/>
            <person name="Peeters S.H."/>
            <person name="Heuer A."/>
            <person name="Rast P."/>
            <person name="Oberbeckmann S."/>
            <person name="Bunk B."/>
            <person name="Jeske O."/>
            <person name="Meyerdierks A."/>
            <person name="Storesund J.E."/>
            <person name="Kallscheuer N."/>
            <person name="Luecker S."/>
            <person name="Lage O.M."/>
            <person name="Pohl T."/>
            <person name="Merkel B.J."/>
            <person name="Hornburger P."/>
            <person name="Mueller R.-W."/>
            <person name="Bruemmer F."/>
            <person name="Labrenz M."/>
            <person name="Spormann A.M."/>
            <person name="Op Den Camp H."/>
            <person name="Overmann J."/>
            <person name="Amann R."/>
            <person name="Jetten M.S.M."/>
            <person name="Mascher T."/>
            <person name="Medema M.H."/>
            <person name="Devos D.P."/>
            <person name="Kaster A.-K."/>
            <person name="Ovreas L."/>
            <person name="Rohde M."/>
            <person name="Galperin M.Y."/>
            <person name="Jogler C."/>
        </authorList>
    </citation>
    <scope>NUCLEOTIDE SEQUENCE [LARGE SCALE GENOMIC DNA]</scope>
    <source>
        <strain evidence="2 3">CA54</strain>
    </source>
</reference>
<evidence type="ECO:0000256" key="1">
    <source>
        <dbReference type="SAM" id="SignalP"/>
    </source>
</evidence>
<keyword evidence="3" id="KW-1185">Reference proteome</keyword>
<accession>A0A5C6BGV6</accession>
<dbReference type="AlphaFoldDB" id="A0A5C6BGV6"/>
<evidence type="ECO:0000313" key="2">
    <source>
        <dbReference type="EMBL" id="TWU11393.1"/>
    </source>
</evidence>
<evidence type="ECO:0008006" key="4">
    <source>
        <dbReference type="Google" id="ProtNLM"/>
    </source>
</evidence>
<sequence precursor="true">MVAPRSIVGTVFLFLAAAQSALGDDAQAPQKPDIEFIKCRVLVVDALGQPVQGAVVMPSGFRTRAEPGSHWGWVKQRFGPVPKVKTGPKGIAEIEVPKFVTEKQTIGQVTWLVDNPDHVVYRADHDINDDPAEITLKDGYRIAATAVDAATTEPIKEHLYAVQSGYNMSLGAEWRQSKSGVLLSRVFDEAQITLRLVALTPGQPARFSDLITLDRADDGGRIFLRSIPLKPGTRVAGKLDPAVPRPVTGGNVVAFISAGEVPQDGSRAALWRWNDETKIQPDGSFVFESLPRGEVVQLIAVCNGWISKNPTQAELDAVLPWQENLNPGLANSFTTPQVFSLDAAKIEPTLGMFTAATCRIKVVDPDDKPLPAAEVMMWPNHKQLRGGSTVLGFGYRSTDLLRTIEKGEELDWQAIMQDKMRFRAKTNDEGVAVILNLPGRPNIGLNVIHNDFDQPALQGRRFRNVDLKPGESTEITIRMEPKGENELGAP</sequence>
<organism evidence="2 3">
    <name type="scientific">Symmachiella macrocystis</name>
    <dbReference type="NCBI Taxonomy" id="2527985"/>
    <lineage>
        <taxon>Bacteria</taxon>
        <taxon>Pseudomonadati</taxon>
        <taxon>Planctomycetota</taxon>
        <taxon>Planctomycetia</taxon>
        <taxon>Planctomycetales</taxon>
        <taxon>Planctomycetaceae</taxon>
        <taxon>Symmachiella</taxon>
    </lineage>
</organism>
<feature type="signal peptide" evidence="1">
    <location>
        <begin position="1"/>
        <end position="23"/>
    </location>
</feature>
<feature type="chain" id="PRO_5022838362" description="SLA1 homology domain-containing protein" evidence="1">
    <location>
        <begin position="24"/>
        <end position="490"/>
    </location>
</feature>
<dbReference type="EMBL" id="SJPP01000001">
    <property type="protein sequence ID" value="TWU11393.1"/>
    <property type="molecule type" value="Genomic_DNA"/>
</dbReference>
<keyword evidence="1" id="KW-0732">Signal</keyword>
<dbReference type="OrthoDB" id="240923at2"/>
<dbReference type="Proteomes" id="UP000320735">
    <property type="component" value="Unassembled WGS sequence"/>
</dbReference>
<comment type="caution">
    <text evidence="2">The sequence shown here is derived from an EMBL/GenBank/DDBJ whole genome shotgun (WGS) entry which is preliminary data.</text>
</comment>
<evidence type="ECO:0000313" key="3">
    <source>
        <dbReference type="Proteomes" id="UP000320735"/>
    </source>
</evidence>
<dbReference type="RefSeq" id="WP_146369006.1">
    <property type="nucleotide sequence ID" value="NZ_SJPP01000001.1"/>
</dbReference>
<gene>
    <name evidence="2" type="ORF">CA54_02000</name>
</gene>
<name>A0A5C6BGV6_9PLAN</name>
<proteinExistence type="predicted"/>
<protein>
    <recommendedName>
        <fullName evidence="4">SLA1 homology domain-containing protein</fullName>
    </recommendedName>
</protein>